<dbReference type="InterPro" id="IPR017850">
    <property type="entry name" value="Alkaline_phosphatase_core_sf"/>
</dbReference>
<reference evidence="8 9" key="1">
    <citation type="submission" date="2020-08" db="EMBL/GenBank/DDBJ databases">
        <title>Genome public.</title>
        <authorList>
            <person name="Liu C."/>
            <person name="Sun Q."/>
        </authorList>
    </citation>
    <scope>NUCLEOTIDE SEQUENCE [LARGE SCALE GENOMIC DNA]</scope>
    <source>
        <strain evidence="8 9">BX4</strain>
    </source>
</reference>
<feature type="binding site" evidence="5">
    <location>
        <position position="10"/>
    </location>
    <ligand>
        <name>Mn(2+)</name>
        <dbReference type="ChEBI" id="CHEBI:29035"/>
        <label>1</label>
    </ligand>
</feature>
<comment type="catalytic activity">
    <reaction evidence="5">
        <text>alpha-D-ribose 1-phosphate = D-ribose 5-phosphate</text>
        <dbReference type="Rhea" id="RHEA:18793"/>
        <dbReference type="ChEBI" id="CHEBI:57720"/>
        <dbReference type="ChEBI" id="CHEBI:78346"/>
        <dbReference type="EC" id="5.4.2.7"/>
    </reaction>
</comment>
<feature type="binding site" evidence="5">
    <location>
        <position position="282"/>
    </location>
    <ligand>
        <name>Mn(2+)</name>
        <dbReference type="ChEBI" id="CHEBI:29035"/>
        <label>2</label>
    </ligand>
</feature>
<dbReference type="HAMAP" id="MF_00740">
    <property type="entry name" value="Phosphopentomut"/>
    <property type="match status" value="1"/>
</dbReference>
<organism evidence="8 9">
    <name type="scientific">Eubacterium segne</name>
    <dbReference type="NCBI Taxonomy" id="2763045"/>
    <lineage>
        <taxon>Bacteria</taxon>
        <taxon>Bacillati</taxon>
        <taxon>Bacillota</taxon>
        <taxon>Clostridia</taxon>
        <taxon>Eubacteriales</taxon>
        <taxon>Eubacteriaceae</taxon>
        <taxon>Eubacterium</taxon>
    </lineage>
</organism>
<gene>
    <name evidence="5" type="primary">deoB</name>
    <name evidence="8" type="ORF">H8S00_03990</name>
</gene>
<keyword evidence="5" id="KW-0963">Cytoplasm</keyword>
<dbReference type="RefSeq" id="WP_186840021.1">
    <property type="nucleotide sequence ID" value="NZ_JACOOZ010000002.1"/>
</dbReference>
<comment type="caution">
    <text evidence="8">The sequence shown here is derived from an EMBL/GenBank/DDBJ whole genome shotgun (WGS) entry which is preliminary data.</text>
</comment>
<feature type="binding site" evidence="5">
    <location>
        <position position="287"/>
    </location>
    <ligand>
        <name>Mn(2+)</name>
        <dbReference type="ChEBI" id="CHEBI:29035"/>
        <label>2</label>
    </ligand>
</feature>
<comment type="function">
    <text evidence="5">Isomerase that catalyzes the conversion of deoxy-ribose 1-phosphate (dRib-1-P) and ribose 1-phosphate (Rib-1-P) to deoxy-ribose 5-phosphate (dRib-5-P) and ribose 5-phosphate (Rib-5-P), respectively.</text>
</comment>
<dbReference type="SUPFAM" id="SSF53649">
    <property type="entry name" value="Alkaline phosphatase-like"/>
    <property type="match status" value="1"/>
</dbReference>
<keyword evidence="2 5" id="KW-0479">Metal-binding</keyword>
<comment type="catalytic activity">
    <reaction evidence="5">
        <text>2-deoxy-alpha-D-ribose 1-phosphate = 2-deoxy-D-ribose 5-phosphate</text>
        <dbReference type="Rhea" id="RHEA:27658"/>
        <dbReference type="ChEBI" id="CHEBI:57259"/>
        <dbReference type="ChEBI" id="CHEBI:62877"/>
        <dbReference type="EC" id="5.4.2.7"/>
    </reaction>
</comment>
<dbReference type="Gene3D" id="3.40.720.10">
    <property type="entry name" value="Alkaline Phosphatase, subunit A"/>
    <property type="match status" value="1"/>
</dbReference>
<dbReference type="Gene3D" id="3.30.70.1250">
    <property type="entry name" value="Phosphopentomutase"/>
    <property type="match status" value="1"/>
</dbReference>
<evidence type="ECO:0000256" key="4">
    <source>
        <dbReference type="ARBA" id="ARBA00023235"/>
    </source>
</evidence>
<evidence type="ECO:0000256" key="3">
    <source>
        <dbReference type="ARBA" id="ARBA00023211"/>
    </source>
</evidence>
<name>A0ABR7F0M6_9FIRM</name>
<dbReference type="GO" id="GO:0008973">
    <property type="term" value="F:phosphopentomutase activity"/>
    <property type="evidence" value="ECO:0007669"/>
    <property type="project" value="UniProtKB-EC"/>
</dbReference>
<dbReference type="EMBL" id="JACOOZ010000002">
    <property type="protein sequence ID" value="MBC5667143.1"/>
    <property type="molecule type" value="Genomic_DNA"/>
</dbReference>
<evidence type="ECO:0000259" key="7">
    <source>
        <dbReference type="Pfam" id="PF01676"/>
    </source>
</evidence>
<dbReference type="PANTHER" id="PTHR21110">
    <property type="entry name" value="PHOSPHOPENTOMUTASE"/>
    <property type="match status" value="1"/>
</dbReference>
<evidence type="ECO:0000256" key="6">
    <source>
        <dbReference type="NCBIfam" id="TIGR01696"/>
    </source>
</evidence>
<keyword evidence="9" id="KW-1185">Reference proteome</keyword>
<dbReference type="InterPro" id="IPR024052">
    <property type="entry name" value="Phosphopentomutase_DeoB_cap_sf"/>
</dbReference>
<keyword evidence="3 5" id="KW-0464">Manganese</keyword>
<sequence>MKRVFLIVLDSFGIGEAPDADKFGDVGANTLRTISGSPKFNCPNMTKLGLFNVEGTDYKEGVENPIGMYGKMQEESMGKDTIIGHWELAGLVSHKPMPTFPQGFPDSFVKEFEKKTGRKCLCNKPYSGTEVIKDYGEEHMKTGALILYTSADSVCQIAANESIVPVEELYEYCRMAREMLIGDMAVGRVIARPFEGTNKDDFKRTTRRHDFALSPFADTMLDKITNSGKEVISIGKIVDIFNNRGITKFYRTTGNQEGMEKIAQVAKEDFNGLCFLNLVDFDMLYGHRRNIEGYANAATEFDRFLGGFMEQLRDEDLLIITADHGCDPAFTMTTDHTREYVPLLIYNKNIKPKNLGIIKGFSYVSKVVCESLNI</sequence>
<evidence type="ECO:0000313" key="9">
    <source>
        <dbReference type="Proteomes" id="UP000597877"/>
    </source>
</evidence>
<accession>A0ABR7F0M6</accession>
<feature type="binding site" evidence="5">
    <location>
        <position position="324"/>
    </location>
    <ligand>
        <name>Mn(2+)</name>
        <dbReference type="ChEBI" id="CHEBI:29035"/>
        <label>1</label>
    </ligand>
</feature>
<dbReference type="EC" id="5.4.2.7" evidence="5 6"/>
<protein>
    <recommendedName>
        <fullName evidence="5 6">Phosphopentomutase</fullName>
        <ecNumber evidence="5 6">5.4.2.7</ecNumber>
    </recommendedName>
    <alternativeName>
        <fullName evidence="5">Phosphodeoxyribomutase</fullName>
    </alternativeName>
</protein>
<dbReference type="Proteomes" id="UP000597877">
    <property type="component" value="Unassembled WGS sequence"/>
</dbReference>
<dbReference type="Pfam" id="PF01676">
    <property type="entry name" value="Metalloenzyme"/>
    <property type="match status" value="1"/>
</dbReference>
<proteinExistence type="inferred from homology"/>
<feature type="binding site" evidence="5">
    <location>
        <position position="336"/>
    </location>
    <ligand>
        <name>Mn(2+)</name>
        <dbReference type="ChEBI" id="CHEBI:29035"/>
        <label>2</label>
    </ligand>
</feature>
<dbReference type="PANTHER" id="PTHR21110:SF0">
    <property type="entry name" value="PHOSPHOPENTOMUTASE"/>
    <property type="match status" value="1"/>
</dbReference>
<comment type="pathway">
    <text evidence="5">Carbohydrate degradation; 2-deoxy-D-ribose 1-phosphate degradation; D-glyceraldehyde 3-phosphate and acetaldehyde from 2-deoxy-alpha-D-ribose 1-phosphate: step 1/2.</text>
</comment>
<dbReference type="SUPFAM" id="SSF143856">
    <property type="entry name" value="DeoB insert domain-like"/>
    <property type="match status" value="1"/>
</dbReference>
<comment type="cofactor">
    <cofactor evidence="5">
        <name>Mn(2+)</name>
        <dbReference type="ChEBI" id="CHEBI:29035"/>
    </cofactor>
    <text evidence="5">Binds 2 manganese ions.</text>
</comment>
<feature type="binding site" evidence="5">
    <location>
        <position position="323"/>
    </location>
    <ligand>
        <name>Mn(2+)</name>
        <dbReference type="ChEBI" id="CHEBI:29035"/>
        <label>1</label>
    </ligand>
</feature>
<dbReference type="InterPro" id="IPR010045">
    <property type="entry name" value="DeoB"/>
</dbReference>
<comment type="subcellular location">
    <subcellularLocation>
        <location evidence="5">Cytoplasm</location>
    </subcellularLocation>
</comment>
<dbReference type="NCBIfam" id="NF003766">
    <property type="entry name" value="PRK05362.1"/>
    <property type="match status" value="1"/>
</dbReference>
<dbReference type="NCBIfam" id="TIGR01696">
    <property type="entry name" value="deoB"/>
    <property type="match status" value="1"/>
</dbReference>
<keyword evidence="4 5" id="KW-0413">Isomerase</keyword>
<comment type="similarity">
    <text evidence="1 5">Belongs to the phosphopentomutase family.</text>
</comment>
<evidence type="ECO:0000256" key="5">
    <source>
        <dbReference type="HAMAP-Rule" id="MF_00740"/>
    </source>
</evidence>
<dbReference type="CDD" id="cd16009">
    <property type="entry name" value="PPM"/>
    <property type="match status" value="1"/>
</dbReference>
<evidence type="ECO:0000313" key="8">
    <source>
        <dbReference type="EMBL" id="MBC5667143.1"/>
    </source>
</evidence>
<dbReference type="InterPro" id="IPR006124">
    <property type="entry name" value="Metalloenzyme"/>
</dbReference>
<evidence type="ECO:0000256" key="2">
    <source>
        <dbReference type="ARBA" id="ARBA00022723"/>
    </source>
</evidence>
<dbReference type="PIRSF" id="PIRSF001491">
    <property type="entry name" value="Ppentomutase"/>
    <property type="match status" value="1"/>
</dbReference>
<feature type="domain" description="Metalloenzyme" evidence="7">
    <location>
        <begin position="2"/>
        <end position="373"/>
    </location>
</feature>
<evidence type="ECO:0000256" key="1">
    <source>
        <dbReference type="ARBA" id="ARBA00010373"/>
    </source>
</evidence>